<dbReference type="Pfam" id="PF01966">
    <property type="entry name" value="HD"/>
    <property type="match status" value="1"/>
</dbReference>
<dbReference type="SUPFAM" id="SSF109604">
    <property type="entry name" value="HD-domain/PDEase-like"/>
    <property type="match status" value="1"/>
</dbReference>
<gene>
    <name evidence="2" type="ORF">J5V96_01245</name>
</gene>
<dbReference type="Gene3D" id="1.10.3210.10">
    <property type="entry name" value="Hypothetical protein af1432"/>
    <property type="match status" value="1"/>
</dbReference>
<organism evidence="2 3">
    <name type="scientific">Microbacterium stercoris</name>
    <dbReference type="NCBI Taxonomy" id="2820289"/>
    <lineage>
        <taxon>Bacteria</taxon>
        <taxon>Bacillati</taxon>
        <taxon>Actinomycetota</taxon>
        <taxon>Actinomycetes</taxon>
        <taxon>Micrococcales</taxon>
        <taxon>Microbacteriaceae</taxon>
        <taxon>Microbacterium</taxon>
    </lineage>
</organism>
<evidence type="ECO:0000313" key="2">
    <source>
        <dbReference type="EMBL" id="MBO3662132.1"/>
    </source>
</evidence>
<feature type="domain" description="HD" evidence="1">
    <location>
        <begin position="32"/>
        <end position="120"/>
    </location>
</feature>
<name>A0A939TW05_9MICO</name>
<reference evidence="2" key="1">
    <citation type="submission" date="2021-03" db="EMBL/GenBank/DDBJ databases">
        <title>Microbacterium sp. nov., a novel actinobacterium isolated from cow dung.</title>
        <authorList>
            <person name="Zhang L."/>
        </authorList>
    </citation>
    <scope>NUCLEOTIDE SEQUENCE</scope>
    <source>
        <strain evidence="2">NEAU-LLB</strain>
    </source>
</reference>
<dbReference type="AlphaFoldDB" id="A0A939TW05"/>
<dbReference type="PANTHER" id="PTHR35569:SF1">
    <property type="entry name" value="CYANAMIDE HYDRATASE DDI2-RELATED"/>
    <property type="match status" value="1"/>
</dbReference>
<evidence type="ECO:0000313" key="3">
    <source>
        <dbReference type="Proteomes" id="UP000680132"/>
    </source>
</evidence>
<proteinExistence type="predicted"/>
<dbReference type="EMBL" id="JAGFOA010000001">
    <property type="protein sequence ID" value="MBO3662132.1"/>
    <property type="molecule type" value="Genomic_DNA"/>
</dbReference>
<evidence type="ECO:0000259" key="1">
    <source>
        <dbReference type="Pfam" id="PF01966"/>
    </source>
</evidence>
<sequence>MTEIIAGVAIPDSAIANAAARKVSEAVSPLLFHHSRRTFLFAALHARRLGTPVDHELLYIASLFHDIGLSQPAGATPQRFELDGADHARAFLREHGASDAEIETVWMAIALHTTPGIPDRLAPEIALTHAGIVTDVVGLGLQDVPAAARAEILAAHPREEFETGFLHALHEGIRHRPETAYGTINADVLSRFSPDVPQPDLIERVLHSGWTR</sequence>
<dbReference type="InterPro" id="IPR006674">
    <property type="entry name" value="HD_domain"/>
</dbReference>
<keyword evidence="3" id="KW-1185">Reference proteome</keyword>
<comment type="caution">
    <text evidence="2">The sequence shown here is derived from an EMBL/GenBank/DDBJ whole genome shotgun (WGS) entry which is preliminary data.</text>
</comment>
<accession>A0A939TW05</accession>
<dbReference type="InterPro" id="IPR003607">
    <property type="entry name" value="HD/PDEase_dom"/>
</dbReference>
<dbReference type="CDD" id="cd00077">
    <property type="entry name" value="HDc"/>
    <property type="match status" value="1"/>
</dbReference>
<dbReference type="RefSeq" id="WP_208499748.1">
    <property type="nucleotide sequence ID" value="NZ_JAGFOA010000001.1"/>
</dbReference>
<protein>
    <submittedName>
        <fullName evidence="2">HD domain-containing protein</fullName>
    </submittedName>
</protein>
<dbReference type="Proteomes" id="UP000680132">
    <property type="component" value="Unassembled WGS sequence"/>
</dbReference>
<dbReference type="PANTHER" id="PTHR35569">
    <property type="entry name" value="CYANAMIDE HYDRATASE DDI2-RELATED"/>
    <property type="match status" value="1"/>
</dbReference>